<dbReference type="InterPro" id="IPR034836">
    <property type="entry name" value="CBM20_glucoamylase"/>
</dbReference>
<evidence type="ECO:0000256" key="1">
    <source>
        <dbReference type="ARBA" id="ARBA00000548"/>
    </source>
</evidence>
<dbReference type="Pfam" id="PF00128">
    <property type="entry name" value="Alpha-amylase"/>
    <property type="match status" value="1"/>
</dbReference>
<evidence type="ECO:0000256" key="4">
    <source>
        <dbReference type="ARBA" id="ARBA00012595"/>
    </source>
</evidence>
<evidence type="ECO:0000259" key="16">
    <source>
        <dbReference type="PROSITE" id="PS51166"/>
    </source>
</evidence>
<evidence type="ECO:0000313" key="17">
    <source>
        <dbReference type="EMBL" id="KAJ9137384.1"/>
    </source>
</evidence>
<dbReference type="Gene3D" id="2.60.40.1180">
    <property type="entry name" value="Golgi alpha-mannosidase II"/>
    <property type="match status" value="1"/>
</dbReference>
<dbReference type="SUPFAM" id="SSF51011">
    <property type="entry name" value="Glycosyl hydrolase domain"/>
    <property type="match status" value="1"/>
</dbReference>
<dbReference type="Gene3D" id="3.20.20.80">
    <property type="entry name" value="Glycosidases"/>
    <property type="match status" value="1"/>
</dbReference>
<evidence type="ECO:0000256" key="11">
    <source>
        <dbReference type="ARBA" id="ARBA00023277"/>
    </source>
</evidence>
<dbReference type="CDD" id="cd11319">
    <property type="entry name" value="AmyAc_euk_AmyA"/>
    <property type="match status" value="1"/>
</dbReference>
<dbReference type="PROSITE" id="PS51166">
    <property type="entry name" value="CBM20"/>
    <property type="match status" value="1"/>
</dbReference>
<dbReference type="FunFam" id="3.20.20.80:FF:000120">
    <property type="entry name" value="Alpha-amylase A"/>
    <property type="match status" value="1"/>
</dbReference>
<dbReference type="InterPro" id="IPR015340">
    <property type="entry name" value="A_amylase_C_dom"/>
</dbReference>
<keyword evidence="12" id="KW-0326">Glycosidase</keyword>
<keyword evidence="7 17" id="KW-0378">Hydrolase</keyword>
<evidence type="ECO:0000256" key="15">
    <source>
        <dbReference type="SAM" id="SignalP"/>
    </source>
</evidence>
<evidence type="ECO:0000256" key="2">
    <source>
        <dbReference type="ARBA" id="ARBA00001913"/>
    </source>
</evidence>
<keyword evidence="11" id="KW-0119">Carbohydrate metabolism</keyword>
<dbReference type="GO" id="GO:0004556">
    <property type="term" value="F:alpha-amylase activity"/>
    <property type="evidence" value="ECO:0007669"/>
    <property type="project" value="UniProtKB-EC"/>
</dbReference>
<dbReference type="EMBL" id="JANBVN010000160">
    <property type="protein sequence ID" value="KAJ9137384.1"/>
    <property type="molecule type" value="Genomic_DNA"/>
</dbReference>
<accession>A0AA38R6E2</accession>
<evidence type="ECO:0000256" key="10">
    <source>
        <dbReference type="ARBA" id="ARBA00023180"/>
    </source>
</evidence>
<reference evidence="17" key="1">
    <citation type="submission" date="2022-07" db="EMBL/GenBank/DDBJ databases">
        <title>Fungi with potential for degradation of polypropylene.</title>
        <authorList>
            <person name="Gostincar C."/>
        </authorList>
    </citation>
    <scope>NUCLEOTIDE SEQUENCE</scope>
    <source>
        <strain evidence="17">EXF-13287</strain>
    </source>
</reference>
<evidence type="ECO:0000256" key="12">
    <source>
        <dbReference type="ARBA" id="ARBA00023295"/>
    </source>
</evidence>
<feature type="domain" description="CBM20" evidence="16">
    <location>
        <begin position="542"/>
        <end position="646"/>
    </location>
</feature>
<dbReference type="PANTHER" id="PTHR10357">
    <property type="entry name" value="ALPHA-AMYLASE FAMILY MEMBER"/>
    <property type="match status" value="1"/>
</dbReference>
<comment type="cofactor">
    <cofactor evidence="2">
        <name>Ca(2+)</name>
        <dbReference type="ChEBI" id="CHEBI:29108"/>
    </cofactor>
</comment>
<dbReference type="SUPFAM" id="SSF49452">
    <property type="entry name" value="Starch-binding domain-like"/>
    <property type="match status" value="1"/>
</dbReference>
<keyword evidence="18" id="KW-1185">Reference proteome</keyword>
<dbReference type="InterPro" id="IPR013783">
    <property type="entry name" value="Ig-like_fold"/>
</dbReference>
<evidence type="ECO:0000256" key="6">
    <source>
        <dbReference type="ARBA" id="ARBA00022729"/>
    </source>
</evidence>
<evidence type="ECO:0000256" key="8">
    <source>
        <dbReference type="ARBA" id="ARBA00022837"/>
    </source>
</evidence>
<evidence type="ECO:0000256" key="5">
    <source>
        <dbReference type="ARBA" id="ARBA00022723"/>
    </source>
</evidence>
<evidence type="ECO:0000256" key="7">
    <source>
        <dbReference type="ARBA" id="ARBA00022801"/>
    </source>
</evidence>
<dbReference type="InterPro" id="IPR013784">
    <property type="entry name" value="Carb-bd-like_fold"/>
</dbReference>
<dbReference type="InterPro" id="IPR006047">
    <property type="entry name" value="GH13_cat_dom"/>
</dbReference>
<name>A0AA38R6E2_9PEZI</name>
<dbReference type="Pfam" id="PF00686">
    <property type="entry name" value="CBM_20"/>
    <property type="match status" value="1"/>
</dbReference>
<dbReference type="InterPro" id="IPR002044">
    <property type="entry name" value="CBM20"/>
</dbReference>
<proteinExistence type="inferred from homology"/>
<feature type="signal peptide" evidence="15">
    <location>
        <begin position="1"/>
        <end position="22"/>
    </location>
</feature>
<dbReference type="GO" id="GO:0005509">
    <property type="term" value="F:calcium ion binding"/>
    <property type="evidence" value="ECO:0007669"/>
    <property type="project" value="InterPro"/>
</dbReference>
<dbReference type="Proteomes" id="UP001174691">
    <property type="component" value="Unassembled WGS sequence"/>
</dbReference>
<keyword evidence="9" id="KW-1015">Disulfide bond</keyword>
<keyword evidence="13" id="KW-0624">Polysaccharide degradation</keyword>
<dbReference type="FunFam" id="2.60.40.10:FF:000552">
    <property type="entry name" value="Related to glucoamylase"/>
    <property type="match status" value="1"/>
</dbReference>
<evidence type="ECO:0000256" key="13">
    <source>
        <dbReference type="ARBA" id="ARBA00023326"/>
    </source>
</evidence>
<evidence type="ECO:0000256" key="14">
    <source>
        <dbReference type="SAM" id="MobiDB-lite"/>
    </source>
</evidence>
<dbReference type="GO" id="GO:0000272">
    <property type="term" value="P:polysaccharide catabolic process"/>
    <property type="evidence" value="ECO:0007669"/>
    <property type="project" value="UniProtKB-KW"/>
</dbReference>
<evidence type="ECO:0000256" key="9">
    <source>
        <dbReference type="ARBA" id="ARBA00023157"/>
    </source>
</evidence>
<feature type="region of interest" description="Disordered" evidence="14">
    <location>
        <begin position="512"/>
        <end position="539"/>
    </location>
</feature>
<dbReference type="GO" id="GO:2001070">
    <property type="term" value="F:starch binding"/>
    <property type="evidence" value="ECO:0007669"/>
    <property type="project" value="InterPro"/>
</dbReference>
<dbReference type="InterPro" id="IPR013780">
    <property type="entry name" value="Glyco_hydro_b"/>
</dbReference>
<dbReference type="SUPFAM" id="SSF51445">
    <property type="entry name" value="(Trans)glycosidases"/>
    <property type="match status" value="1"/>
</dbReference>
<sequence>MRLLSHYLVAVLASTMAQLASGLSAADWRQQSIYQVMTDRFARTDLSTTATCDTSAAAYCGGTYKGLMSKLDYIQGMGFTAVWISPIVAQMSGNTADGSSYHGYWAQDIWSLNPSFGTAGDLINLSAALHARGMYLMVDVVTNHFAYKGCGACVDYSIFNPFNSASYFHPFCLIDYSNQTSIEQCWEGDNTVSLPDLRTENSAVRAIWNDWIAQMVATYSIDGLRVDSVKHQETSFWAGFGSAADVFMLGEVYNGDPKQLAPYQDYMPGLLDYASYYWITRAFQSSSGSISDLASGVNTLKSIARNTSLYGSFLENHDQPRFASLTSDMALAKNAIAFTMLKDGIPVVYQGQEQHYAGGDVPADREALWLSGYSTSATLYTWIAALNKIRSRAIAQDAGYLSYQAYPVYTDSNNIVMRKGRDGYQVVGAFTNKGSSGSSSFTLSSSMTGFTAGQAVVDVMSCTTFTTDSSGGLGVTLSAGVPRVFYPSARLSGSGICGSGTSTTTAATITTSTTASTRTGTTLTTSTKSSTTSSTSTKTSSSCTATSVAITFNELASTSYGETVKLTGNITALGSWNTANAISLSASQYTTGNPLWSGTVSLAPGVGVQYKFVKVGSSGSVTWEADPNHTYSVPCAAATVSGSWQS</sequence>
<gene>
    <name evidence="17" type="ORF">NKR19_g8217</name>
</gene>
<dbReference type="SMART" id="SM00642">
    <property type="entry name" value="Aamy"/>
    <property type="match status" value="1"/>
</dbReference>
<dbReference type="InterPro" id="IPR017853">
    <property type="entry name" value="GH"/>
</dbReference>
<dbReference type="CDD" id="cd05811">
    <property type="entry name" value="CBM20_glucoamylase"/>
    <property type="match status" value="1"/>
</dbReference>
<comment type="catalytic activity">
    <reaction evidence="1">
        <text>Endohydrolysis of (1-&gt;4)-alpha-D-glucosidic linkages in polysaccharides containing three or more (1-&gt;4)-alpha-linked D-glucose units.</text>
        <dbReference type="EC" id="3.2.1.1"/>
    </reaction>
</comment>
<keyword evidence="5" id="KW-0479">Metal-binding</keyword>
<keyword evidence="6 15" id="KW-0732">Signal</keyword>
<dbReference type="Gene3D" id="2.60.40.10">
    <property type="entry name" value="Immunoglobulins"/>
    <property type="match status" value="1"/>
</dbReference>
<comment type="caution">
    <text evidence="17">The sequence shown here is derived from an EMBL/GenBank/DDBJ whole genome shotgun (WGS) entry which is preliminary data.</text>
</comment>
<dbReference type="Pfam" id="PF09260">
    <property type="entry name" value="A_amylase_dom_C"/>
    <property type="match status" value="1"/>
</dbReference>
<feature type="chain" id="PRO_5041287885" description="alpha-amylase" evidence="15">
    <location>
        <begin position="23"/>
        <end position="646"/>
    </location>
</feature>
<organism evidence="17 18">
    <name type="scientific">Coniochaeta hoffmannii</name>
    <dbReference type="NCBI Taxonomy" id="91930"/>
    <lineage>
        <taxon>Eukaryota</taxon>
        <taxon>Fungi</taxon>
        <taxon>Dikarya</taxon>
        <taxon>Ascomycota</taxon>
        <taxon>Pezizomycotina</taxon>
        <taxon>Sordariomycetes</taxon>
        <taxon>Sordariomycetidae</taxon>
        <taxon>Coniochaetales</taxon>
        <taxon>Coniochaetaceae</taxon>
        <taxon>Coniochaeta</taxon>
    </lineage>
</organism>
<dbReference type="EC" id="3.2.1.1" evidence="4"/>
<keyword evidence="8" id="KW-0106">Calcium</keyword>
<evidence type="ECO:0000256" key="3">
    <source>
        <dbReference type="ARBA" id="ARBA00008061"/>
    </source>
</evidence>
<comment type="similarity">
    <text evidence="3">Belongs to the glycosyl hydrolase 13 family.</text>
</comment>
<evidence type="ECO:0000313" key="18">
    <source>
        <dbReference type="Proteomes" id="UP001174691"/>
    </source>
</evidence>
<dbReference type="AlphaFoldDB" id="A0AA38R6E2"/>
<protein>
    <recommendedName>
        <fullName evidence="4">alpha-amylase</fullName>
        <ecNumber evidence="4">3.2.1.1</ecNumber>
    </recommendedName>
</protein>
<dbReference type="PANTHER" id="PTHR10357:SF215">
    <property type="entry name" value="ALPHA-AMYLASE 1"/>
    <property type="match status" value="1"/>
</dbReference>
<keyword evidence="10" id="KW-0325">Glycoprotein</keyword>
<dbReference type="SMART" id="SM01065">
    <property type="entry name" value="CBM_2"/>
    <property type="match status" value="1"/>
</dbReference>